<reference evidence="3" key="1">
    <citation type="journal article" date="2022" name="bioRxiv">
        <title>Sequencing and chromosome-scale assembly of the giantPleurodeles waltlgenome.</title>
        <authorList>
            <person name="Brown T."/>
            <person name="Elewa A."/>
            <person name="Iarovenko S."/>
            <person name="Subramanian E."/>
            <person name="Araus A.J."/>
            <person name="Petzold A."/>
            <person name="Susuki M."/>
            <person name="Suzuki K.-i.T."/>
            <person name="Hayashi T."/>
            <person name="Toyoda A."/>
            <person name="Oliveira C."/>
            <person name="Osipova E."/>
            <person name="Leigh N.D."/>
            <person name="Simon A."/>
            <person name="Yun M.H."/>
        </authorList>
    </citation>
    <scope>NUCLEOTIDE SEQUENCE</scope>
    <source>
        <strain evidence="3">20211129_DDA</strain>
        <tissue evidence="3">Liver</tissue>
    </source>
</reference>
<feature type="region of interest" description="Disordered" evidence="1">
    <location>
        <begin position="1"/>
        <end position="21"/>
    </location>
</feature>
<evidence type="ECO:0000256" key="1">
    <source>
        <dbReference type="SAM" id="MobiDB-lite"/>
    </source>
</evidence>
<protein>
    <submittedName>
        <fullName evidence="3">Uncharacterized protein</fullName>
    </submittedName>
</protein>
<dbReference type="AlphaFoldDB" id="A0AAV7T0R8"/>
<gene>
    <name evidence="2" type="ORF">NDU88_001969</name>
    <name evidence="3" type="ORF">NDU88_001970</name>
</gene>
<organism evidence="3 4">
    <name type="scientific">Pleurodeles waltl</name>
    <name type="common">Iberian ribbed newt</name>
    <dbReference type="NCBI Taxonomy" id="8319"/>
    <lineage>
        <taxon>Eukaryota</taxon>
        <taxon>Metazoa</taxon>
        <taxon>Chordata</taxon>
        <taxon>Craniata</taxon>
        <taxon>Vertebrata</taxon>
        <taxon>Euteleostomi</taxon>
        <taxon>Amphibia</taxon>
        <taxon>Batrachia</taxon>
        <taxon>Caudata</taxon>
        <taxon>Salamandroidea</taxon>
        <taxon>Salamandridae</taxon>
        <taxon>Pleurodelinae</taxon>
        <taxon>Pleurodeles</taxon>
    </lineage>
</organism>
<accession>A0AAV7T0R8</accession>
<dbReference type="EMBL" id="JANPWB010000007">
    <property type="protein sequence ID" value="KAJ1170089.1"/>
    <property type="molecule type" value="Genomic_DNA"/>
</dbReference>
<dbReference type="Proteomes" id="UP001066276">
    <property type="component" value="Chromosome 4_1"/>
</dbReference>
<dbReference type="EMBL" id="JANPWB010000007">
    <property type="protein sequence ID" value="KAJ1170088.1"/>
    <property type="molecule type" value="Genomic_DNA"/>
</dbReference>
<evidence type="ECO:0000313" key="4">
    <source>
        <dbReference type="Proteomes" id="UP001066276"/>
    </source>
</evidence>
<sequence>MVMGISQLLKTPKTEGNDGTATGKDLSLCIDIRYTTSPRMPKHRKNASPSLKLLRYFAAPEDLLLTHHLAGSR</sequence>
<name>A0AAV7T0R8_PLEWA</name>
<comment type="caution">
    <text evidence="3">The sequence shown here is derived from an EMBL/GenBank/DDBJ whole genome shotgun (WGS) entry which is preliminary data.</text>
</comment>
<evidence type="ECO:0000313" key="3">
    <source>
        <dbReference type="EMBL" id="KAJ1170089.1"/>
    </source>
</evidence>
<evidence type="ECO:0000313" key="2">
    <source>
        <dbReference type="EMBL" id="KAJ1170088.1"/>
    </source>
</evidence>
<proteinExistence type="predicted"/>
<keyword evidence="4" id="KW-1185">Reference proteome</keyword>